<reference evidence="1 2" key="1">
    <citation type="submission" date="2019-05" db="EMBL/GenBank/DDBJ databases">
        <title>Another draft genome of Portunus trituberculatus and its Hox gene families provides insights of decapod evolution.</title>
        <authorList>
            <person name="Jeong J.-H."/>
            <person name="Song I."/>
            <person name="Kim S."/>
            <person name="Choi T."/>
            <person name="Kim D."/>
            <person name="Ryu S."/>
            <person name="Kim W."/>
        </authorList>
    </citation>
    <scope>NUCLEOTIDE SEQUENCE [LARGE SCALE GENOMIC DNA]</scope>
    <source>
        <tissue evidence="1">Muscle</tissue>
    </source>
</reference>
<accession>A0A5B7H7F7</accession>
<dbReference type="EMBL" id="VSRR010025662">
    <property type="protein sequence ID" value="MPC67022.1"/>
    <property type="molecule type" value="Genomic_DNA"/>
</dbReference>
<sequence length="90" mass="10761">MMIMRRGRRSQQPIIAVFSRHFKDEFSSFKVKLHCFFEELMMIVQFLRFPPWYVGSSMERFMCLSPGMNLIACGEPGPVENKMFYKDTMY</sequence>
<evidence type="ECO:0000313" key="1">
    <source>
        <dbReference type="EMBL" id="MPC67022.1"/>
    </source>
</evidence>
<name>A0A5B7H7F7_PORTR</name>
<dbReference type="Proteomes" id="UP000324222">
    <property type="component" value="Unassembled WGS sequence"/>
</dbReference>
<evidence type="ECO:0000313" key="2">
    <source>
        <dbReference type="Proteomes" id="UP000324222"/>
    </source>
</evidence>
<keyword evidence="2" id="KW-1185">Reference proteome</keyword>
<dbReference type="AlphaFoldDB" id="A0A5B7H7F7"/>
<proteinExistence type="predicted"/>
<comment type="caution">
    <text evidence="1">The sequence shown here is derived from an EMBL/GenBank/DDBJ whole genome shotgun (WGS) entry which is preliminary data.</text>
</comment>
<gene>
    <name evidence="1" type="ORF">E2C01_061182</name>
</gene>
<organism evidence="1 2">
    <name type="scientific">Portunus trituberculatus</name>
    <name type="common">Swimming crab</name>
    <name type="synonym">Neptunus trituberculatus</name>
    <dbReference type="NCBI Taxonomy" id="210409"/>
    <lineage>
        <taxon>Eukaryota</taxon>
        <taxon>Metazoa</taxon>
        <taxon>Ecdysozoa</taxon>
        <taxon>Arthropoda</taxon>
        <taxon>Crustacea</taxon>
        <taxon>Multicrustacea</taxon>
        <taxon>Malacostraca</taxon>
        <taxon>Eumalacostraca</taxon>
        <taxon>Eucarida</taxon>
        <taxon>Decapoda</taxon>
        <taxon>Pleocyemata</taxon>
        <taxon>Brachyura</taxon>
        <taxon>Eubrachyura</taxon>
        <taxon>Portunoidea</taxon>
        <taxon>Portunidae</taxon>
        <taxon>Portuninae</taxon>
        <taxon>Portunus</taxon>
    </lineage>
</organism>
<protein>
    <submittedName>
        <fullName evidence="1">Uncharacterized protein</fullName>
    </submittedName>
</protein>